<dbReference type="AlphaFoldDB" id="A0A6C0I434"/>
<feature type="region of interest" description="Disordered" evidence="1">
    <location>
        <begin position="41"/>
        <end position="62"/>
    </location>
</feature>
<evidence type="ECO:0000313" key="2">
    <source>
        <dbReference type="EMBL" id="QHT87549.1"/>
    </source>
</evidence>
<organism evidence="2">
    <name type="scientific">viral metagenome</name>
    <dbReference type="NCBI Taxonomy" id="1070528"/>
    <lineage>
        <taxon>unclassified sequences</taxon>
        <taxon>metagenomes</taxon>
        <taxon>organismal metagenomes</taxon>
    </lineage>
</organism>
<sequence>MPRGRTIKAPCKGRKSRSCRTAKKTCKWASGSQRSFCRKSRNTHNMTARTEKRREGNENKMASEKGRELFTNKMKGG</sequence>
<feature type="compositionally biased region" description="Basic and acidic residues" evidence="1">
    <location>
        <begin position="49"/>
        <end position="62"/>
    </location>
</feature>
<accession>A0A6C0I434</accession>
<evidence type="ECO:0000256" key="1">
    <source>
        <dbReference type="SAM" id="MobiDB-lite"/>
    </source>
</evidence>
<name>A0A6C0I434_9ZZZZ</name>
<protein>
    <submittedName>
        <fullName evidence="2">Uncharacterized protein</fullName>
    </submittedName>
</protein>
<dbReference type="EMBL" id="MN740092">
    <property type="protein sequence ID" value="QHT87549.1"/>
    <property type="molecule type" value="Genomic_DNA"/>
</dbReference>
<proteinExistence type="predicted"/>
<reference evidence="2" key="1">
    <citation type="journal article" date="2020" name="Nature">
        <title>Giant virus diversity and host interactions through global metagenomics.</title>
        <authorList>
            <person name="Schulz F."/>
            <person name="Roux S."/>
            <person name="Paez-Espino D."/>
            <person name="Jungbluth S."/>
            <person name="Walsh D.A."/>
            <person name="Denef V.J."/>
            <person name="McMahon K.D."/>
            <person name="Konstantinidis K.T."/>
            <person name="Eloe-Fadrosh E.A."/>
            <person name="Kyrpides N.C."/>
            <person name="Woyke T."/>
        </authorList>
    </citation>
    <scope>NUCLEOTIDE SEQUENCE</scope>
    <source>
        <strain evidence="2">GVMAG-M-3300023184-190</strain>
    </source>
</reference>